<dbReference type="AlphaFoldDB" id="A0AAD2D5K4"/>
<gene>
    <name evidence="3" type="ORF">ECRASSUSDP1_LOCUS21782</name>
</gene>
<organism evidence="3 4">
    <name type="scientific">Euplotes crassus</name>
    <dbReference type="NCBI Taxonomy" id="5936"/>
    <lineage>
        <taxon>Eukaryota</taxon>
        <taxon>Sar</taxon>
        <taxon>Alveolata</taxon>
        <taxon>Ciliophora</taxon>
        <taxon>Intramacronucleata</taxon>
        <taxon>Spirotrichea</taxon>
        <taxon>Hypotrichia</taxon>
        <taxon>Euplotida</taxon>
        <taxon>Euplotidae</taxon>
        <taxon>Moneuplotes</taxon>
    </lineage>
</organism>
<sequence>MENLSKELQKINDSMPEDSLEKAEILSQERLSRVVSNSHIQSPKANALVSDMMSSSKERNAMQRAAKSSIGIYSPFKNKVPKSSLNGFEASFGKQASPYVPSKRRKSSVKGPEFGSKRTGKRAQKITGITTHEDRSSSAISIRDITPEMAAQVVKNYLLPMFDGNKNGYSKTKTRISKNEDISDDPNFKPKTIYGELKLSERLSSQLEAVKLELKQTQERLDNKIKDYGDLKQKFSNLKKVNRTLSMKQSIYEKQIESFKNFKQVTEKEQMNSKVKIMQLEKMLKENETKMTNFCQSLQKEKVFNEKLKNQLIEFKHTKSLSKMETDILGTRLAILNNSIRSLGTAKEAEERNTMIITQLKSDLDNKIKDYERTEKKVSDLLSDHKDLYSKLESMNEARKKANEEKTKFLKDSKNSINNLEQDLKKVRAENREQKEEIASLKKTIKVEIEEKNLLRNRINDMKSKRNINLKKKICYKCNQDFSEKENFKWSCVTHSREWSGKMWWCCGSTDNLNKGCVKDYHVSKSYNDTDKLNNRETEMQLKTQCRCCKQKGHSTQNCPLDPNYRSNHSISDEYARILGLKDVETKKFAKDSLKDTKKYLENIIAQKSENPFKRGVLAFDDYNYTYYNKEILPEMEELMEDESDLNSSVAKSNLEEGEGESEDEKDKDKDAGSKKKSKPEIQRKNSQGEEEDPFTLDELKKIQKYQQEDLFEDVLEIKTSARLEFLSLKPLFSLKEQIEDADPPSSLNRKSTVMSNSRRGDEQEVGLSNIPNQKFGKELGAEEVSSIEDSMRRDLDHNLDVTAPIGKIDNSYSHLMKDHNGTDNDYTDNDDLNETQRHMTTNMNEANPKNVAGALAPSYIASVLGQKDASIPKKMSKRSKTKHLVSDKSRTTMTKNISSEVKPNASGNLMKTPELGPATNLGSRRFGSLFENMYLDEAEFANVGRQRSLLISKDEDIHK</sequence>
<feature type="region of interest" description="Disordered" evidence="2">
    <location>
        <begin position="92"/>
        <end position="135"/>
    </location>
</feature>
<feature type="compositionally biased region" description="Polar residues" evidence="2">
    <location>
        <begin position="34"/>
        <end position="44"/>
    </location>
</feature>
<proteinExistence type="predicted"/>
<dbReference type="EMBL" id="CAMPGE010022300">
    <property type="protein sequence ID" value="CAI2380348.1"/>
    <property type="molecule type" value="Genomic_DNA"/>
</dbReference>
<accession>A0AAD2D5K4</accession>
<dbReference type="Proteomes" id="UP001295684">
    <property type="component" value="Unassembled WGS sequence"/>
</dbReference>
<feature type="region of interest" description="Disordered" evidence="2">
    <location>
        <begin position="740"/>
        <end position="772"/>
    </location>
</feature>
<comment type="caution">
    <text evidence="3">The sequence shown here is derived from an EMBL/GenBank/DDBJ whole genome shotgun (WGS) entry which is preliminary data.</text>
</comment>
<evidence type="ECO:0000256" key="1">
    <source>
        <dbReference type="SAM" id="Coils"/>
    </source>
</evidence>
<evidence type="ECO:0000313" key="4">
    <source>
        <dbReference type="Proteomes" id="UP001295684"/>
    </source>
</evidence>
<feature type="coiled-coil region" evidence="1">
    <location>
        <begin position="200"/>
        <end position="234"/>
    </location>
</feature>
<evidence type="ECO:0000256" key="2">
    <source>
        <dbReference type="SAM" id="MobiDB-lite"/>
    </source>
</evidence>
<protein>
    <submittedName>
        <fullName evidence="3">Uncharacterized protein</fullName>
    </submittedName>
</protein>
<reference evidence="3" key="1">
    <citation type="submission" date="2023-07" db="EMBL/GenBank/DDBJ databases">
        <authorList>
            <consortium name="AG Swart"/>
            <person name="Singh M."/>
            <person name="Singh A."/>
            <person name="Seah K."/>
            <person name="Emmerich C."/>
        </authorList>
    </citation>
    <scope>NUCLEOTIDE SEQUENCE</scope>
    <source>
        <strain evidence="3">DP1</strain>
    </source>
</reference>
<feature type="region of interest" description="Disordered" evidence="2">
    <location>
        <begin position="640"/>
        <end position="696"/>
    </location>
</feature>
<keyword evidence="1" id="KW-0175">Coiled coil</keyword>
<keyword evidence="4" id="KW-1185">Reference proteome</keyword>
<feature type="region of interest" description="Disordered" evidence="2">
    <location>
        <begin position="1"/>
        <end position="66"/>
    </location>
</feature>
<feature type="compositionally biased region" description="Polar residues" evidence="2">
    <location>
        <begin position="746"/>
        <end position="758"/>
    </location>
</feature>
<feature type="compositionally biased region" description="Basic and acidic residues" evidence="2">
    <location>
        <begin position="665"/>
        <end position="688"/>
    </location>
</feature>
<feature type="compositionally biased region" description="Basic residues" evidence="2">
    <location>
        <begin position="875"/>
        <end position="884"/>
    </location>
</feature>
<evidence type="ECO:0000313" key="3">
    <source>
        <dbReference type="EMBL" id="CAI2380348.1"/>
    </source>
</evidence>
<feature type="coiled-coil region" evidence="1">
    <location>
        <begin position="357"/>
        <end position="465"/>
    </location>
</feature>
<feature type="region of interest" description="Disordered" evidence="2">
    <location>
        <begin position="872"/>
        <end position="894"/>
    </location>
</feature>
<feature type="compositionally biased region" description="Basic and acidic residues" evidence="2">
    <location>
        <begin position="1"/>
        <end position="10"/>
    </location>
</feature>
<name>A0AAD2D5K4_EUPCR</name>